<dbReference type="Proteomes" id="UP000198640">
    <property type="component" value="Unassembled WGS sequence"/>
</dbReference>
<dbReference type="AlphaFoldDB" id="A0A1H3IKZ2"/>
<dbReference type="SUPFAM" id="SSF55008">
    <property type="entry name" value="HMA, heavy metal-associated domain"/>
    <property type="match status" value="1"/>
</dbReference>
<dbReference type="EMBL" id="FNOY01000027">
    <property type="protein sequence ID" value="SDY28035.1"/>
    <property type="molecule type" value="Genomic_DNA"/>
</dbReference>
<keyword evidence="4" id="KW-1185">Reference proteome</keyword>
<dbReference type="RefSeq" id="WP_090413961.1">
    <property type="nucleotide sequence ID" value="NZ_FNOY01000027.1"/>
</dbReference>
<evidence type="ECO:0000256" key="1">
    <source>
        <dbReference type="ARBA" id="ARBA00022723"/>
    </source>
</evidence>
<dbReference type="Gene3D" id="3.30.70.100">
    <property type="match status" value="1"/>
</dbReference>
<keyword evidence="1" id="KW-0479">Metal-binding</keyword>
<accession>A0A1H3IKZ2</accession>
<dbReference type="CDD" id="cd00371">
    <property type="entry name" value="HMA"/>
    <property type="match status" value="1"/>
</dbReference>
<dbReference type="GO" id="GO:0046872">
    <property type="term" value="F:metal ion binding"/>
    <property type="evidence" value="ECO:0007669"/>
    <property type="project" value="UniProtKB-KW"/>
</dbReference>
<dbReference type="PROSITE" id="PS01047">
    <property type="entry name" value="HMA_1"/>
    <property type="match status" value="1"/>
</dbReference>
<dbReference type="FunFam" id="3.30.70.100:FF:000001">
    <property type="entry name" value="ATPase copper transporting beta"/>
    <property type="match status" value="1"/>
</dbReference>
<gene>
    <name evidence="3" type="ORF">SAMN05421881_102716</name>
</gene>
<dbReference type="OrthoDB" id="9813965at2"/>
<sequence>MSTSVIPIKGMSCMGCVNSIKSVLEKIPGVTSVEVSLDQAQATIHHESSLSDHNVFRQAIEEAGFEVTE</sequence>
<dbReference type="PANTHER" id="PTHR46594">
    <property type="entry name" value="P-TYPE CATION-TRANSPORTING ATPASE"/>
    <property type="match status" value="1"/>
</dbReference>
<feature type="domain" description="HMA" evidence="2">
    <location>
        <begin position="2"/>
        <end position="68"/>
    </location>
</feature>
<organism evidence="3 4">
    <name type="scientific">Nitrosomonas halophila</name>
    <dbReference type="NCBI Taxonomy" id="44576"/>
    <lineage>
        <taxon>Bacteria</taxon>
        <taxon>Pseudomonadati</taxon>
        <taxon>Pseudomonadota</taxon>
        <taxon>Betaproteobacteria</taxon>
        <taxon>Nitrosomonadales</taxon>
        <taxon>Nitrosomonadaceae</taxon>
        <taxon>Nitrosomonas</taxon>
    </lineage>
</organism>
<dbReference type="STRING" id="44576.SAMN05421881_102716"/>
<dbReference type="PANTHER" id="PTHR46594:SF4">
    <property type="entry name" value="P-TYPE CATION-TRANSPORTING ATPASE"/>
    <property type="match status" value="1"/>
</dbReference>
<dbReference type="PROSITE" id="PS50846">
    <property type="entry name" value="HMA_2"/>
    <property type="match status" value="1"/>
</dbReference>
<evidence type="ECO:0000259" key="2">
    <source>
        <dbReference type="PROSITE" id="PS50846"/>
    </source>
</evidence>
<dbReference type="Pfam" id="PF00403">
    <property type="entry name" value="HMA"/>
    <property type="match status" value="1"/>
</dbReference>
<dbReference type="InterPro" id="IPR036163">
    <property type="entry name" value="HMA_dom_sf"/>
</dbReference>
<reference evidence="3 4" key="1">
    <citation type="submission" date="2016-10" db="EMBL/GenBank/DDBJ databases">
        <authorList>
            <person name="de Groot N.N."/>
        </authorList>
    </citation>
    <scope>NUCLEOTIDE SEQUENCE [LARGE SCALE GENOMIC DNA]</scope>
    <source>
        <strain evidence="3 4">Nm1</strain>
    </source>
</reference>
<protein>
    <submittedName>
        <fullName evidence="3">Copper chaperone</fullName>
    </submittedName>
</protein>
<name>A0A1H3IKZ2_9PROT</name>
<evidence type="ECO:0000313" key="4">
    <source>
        <dbReference type="Proteomes" id="UP000198640"/>
    </source>
</evidence>
<evidence type="ECO:0000313" key="3">
    <source>
        <dbReference type="EMBL" id="SDY28035.1"/>
    </source>
</evidence>
<dbReference type="InterPro" id="IPR006121">
    <property type="entry name" value="HMA_dom"/>
</dbReference>
<dbReference type="InterPro" id="IPR017969">
    <property type="entry name" value="Heavy-metal-associated_CS"/>
</dbReference>
<proteinExistence type="predicted"/>